<evidence type="ECO:0000256" key="4">
    <source>
        <dbReference type="ARBA" id="ARBA00023098"/>
    </source>
</evidence>
<evidence type="ECO:0000256" key="2">
    <source>
        <dbReference type="ARBA" id="ARBA00022801"/>
    </source>
</evidence>
<dbReference type="InterPro" id="IPR016035">
    <property type="entry name" value="Acyl_Trfase/lysoPLipase"/>
</dbReference>
<dbReference type="Pfam" id="PF11815">
    <property type="entry name" value="DUF3336"/>
    <property type="match status" value="1"/>
</dbReference>
<dbReference type="Proteomes" id="UP000663671">
    <property type="component" value="Chromosome 2"/>
</dbReference>
<evidence type="ECO:0000256" key="5">
    <source>
        <dbReference type="PROSITE-ProRule" id="PRU01161"/>
    </source>
</evidence>
<dbReference type="Pfam" id="PF01734">
    <property type="entry name" value="Patatin"/>
    <property type="match status" value="1"/>
</dbReference>
<comment type="caution">
    <text evidence="5">Lacks conserved residue(s) required for the propagation of feature annotation.</text>
</comment>
<dbReference type="InterPro" id="IPR050301">
    <property type="entry name" value="NTE"/>
</dbReference>
<evidence type="ECO:0000256" key="3">
    <source>
        <dbReference type="ARBA" id="ARBA00022963"/>
    </source>
</evidence>
<dbReference type="PROSITE" id="PS51635">
    <property type="entry name" value="PNPLA"/>
    <property type="match status" value="1"/>
</dbReference>
<evidence type="ECO:0000313" key="8">
    <source>
        <dbReference type="EMBL" id="QSS59316.1"/>
    </source>
</evidence>
<evidence type="ECO:0000313" key="9">
    <source>
        <dbReference type="Proteomes" id="UP000663671"/>
    </source>
</evidence>
<dbReference type="GO" id="GO:0006641">
    <property type="term" value="P:triglyceride metabolic process"/>
    <property type="evidence" value="ECO:0007669"/>
    <property type="project" value="UniProtKB-ARBA"/>
</dbReference>
<evidence type="ECO:0000256" key="6">
    <source>
        <dbReference type="SAM" id="Phobius"/>
    </source>
</evidence>
<sequence>MSILFTSILLSCWDLFFTILAALVDNGLAAAVIAAAAAAAAPALQILPHNPVSLCSRFLFISLFVLVYFTYVVWCLPQKLYTWWLAKSPGDLARKRIATAESFEEWEAGAISLDEVLGNDVWRESYPSLHYDHHVIKRRLQSLIRAKNNNDIWVIVHLIRSGLVRNLVNITSPQLYDCAYSGTKVLIEEYISEVGLAIEYIAALETVPRDPKAFDSQDKLRLLYDTRQAFGRSALILQGGAVYGTCHLGVVKALFLRGLLPRIITGTATGALVAALVAVHKDDDLIPVLNGEGIDEAVSDRLSKQKHFKGWNILSLLARDNGYGRLPSLIRRTEEYIRESYFPDLKLLEEYVKSTVGEMTFEEAFAKTKRCLNITIPTAGRAGTPNLLNYLTAPNVLIWSAAAASNVSSATSSRVTLYCKDETGAIVPWPDAKGLLFRSWRELGYNERECPVSRLSELFNVNHFIIAQARPFRVPIYLPEVERPGKVVSRRGVLLEQTCRVINLEIRHRLRQLDSLGLLPTPLRRLLIYEDIEGPHMTILPELGWMDLSKVFKPPPRAGEEIRRWILKGERGTWPAIAAVRVRCTVEFALEKGYQVVKPQSKPGFGVGDE</sequence>
<dbReference type="EMBL" id="CP069109">
    <property type="protein sequence ID" value="QSS59316.1"/>
    <property type="molecule type" value="Genomic_DNA"/>
</dbReference>
<keyword evidence="6" id="KW-0472">Membrane</keyword>
<dbReference type="InterPro" id="IPR002641">
    <property type="entry name" value="PNPLA_dom"/>
</dbReference>
<keyword evidence="2" id="KW-0378">Hydrolase</keyword>
<keyword evidence="4" id="KW-0443">Lipid metabolism</keyword>
<dbReference type="OrthoDB" id="10049244at2759"/>
<dbReference type="CDD" id="cd07229">
    <property type="entry name" value="Pat_TGL3_like"/>
    <property type="match status" value="1"/>
</dbReference>
<evidence type="ECO:0000256" key="1">
    <source>
        <dbReference type="ARBA" id="ARBA00002682"/>
    </source>
</evidence>
<dbReference type="GO" id="GO:0016042">
    <property type="term" value="P:lipid catabolic process"/>
    <property type="evidence" value="ECO:0007669"/>
    <property type="project" value="UniProtKB-KW"/>
</dbReference>
<organism evidence="8 9">
    <name type="scientific">Ajellomyces capsulatus</name>
    <name type="common">Darling's disease fungus</name>
    <name type="synonym">Histoplasma capsulatum</name>
    <dbReference type="NCBI Taxonomy" id="5037"/>
    <lineage>
        <taxon>Eukaryota</taxon>
        <taxon>Fungi</taxon>
        <taxon>Dikarya</taxon>
        <taxon>Ascomycota</taxon>
        <taxon>Pezizomycotina</taxon>
        <taxon>Eurotiomycetes</taxon>
        <taxon>Eurotiomycetidae</taxon>
        <taxon>Onygenales</taxon>
        <taxon>Ajellomycetaceae</taxon>
        <taxon>Histoplasma</taxon>
    </lineage>
</organism>
<dbReference type="AlphaFoldDB" id="A0A8A1LYP6"/>
<accession>A0A8A1LYP6</accession>
<keyword evidence="3" id="KW-0442">Lipid degradation</keyword>
<keyword evidence="6" id="KW-0812">Transmembrane</keyword>
<dbReference type="PANTHER" id="PTHR14226">
    <property type="entry name" value="NEUROPATHY TARGET ESTERASE/SWISS CHEESE D.MELANOGASTER"/>
    <property type="match status" value="1"/>
</dbReference>
<feature type="transmembrane region" description="Helical" evidence="6">
    <location>
        <begin position="56"/>
        <end position="77"/>
    </location>
</feature>
<name>A0A8A1LYP6_AJECA</name>
<dbReference type="Gene3D" id="3.40.1090.10">
    <property type="entry name" value="Cytosolic phospholipase A2 catalytic domain"/>
    <property type="match status" value="1"/>
</dbReference>
<dbReference type="PANTHER" id="PTHR14226:SF44">
    <property type="entry name" value="TRIACYLGLYCEROL LIPASE 3"/>
    <property type="match status" value="1"/>
</dbReference>
<dbReference type="GO" id="GO:0004806">
    <property type="term" value="F:triacylglycerol lipase activity"/>
    <property type="evidence" value="ECO:0007669"/>
    <property type="project" value="InterPro"/>
</dbReference>
<dbReference type="InterPro" id="IPR021771">
    <property type="entry name" value="Triacylglycerol_lipase_N"/>
</dbReference>
<feature type="domain" description="PNPLA" evidence="7">
    <location>
        <begin position="235"/>
        <end position="433"/>
    </location>
</feature>
<gene>
    <name evidence="8" type="ORF">I7I51_08749</name>
</gene>
<reference evidence="8" key="1">
    <citation type="submission" date="2021-01" db="EMBL/GenBank/DDBJ databases">
        <title>Chromosome-level genome assembly of a human fungal pathogen reveals clustering of transcriptionally co-regulated genes.</title>
        <authorList>
            <person name="Voorhies M."/>
            <person name="Cohen S."/>
            <person name="Shea T.P."/>
            <person name="Petrus S."/>
            <person name="Munoz J.F."/>
            <person name="Poplawski S."/>
            <person name="Goldman W.E."/>
            <person name="Michael T."/>
            <person name="Cuomo C.A."/>
            <person name="Sil A."/>
            <person name="Beyhan S."/>
        </authorList>
    </citation>
    <scope>NUCLEOTIDE SEQUENCE</scope>
    <source>
        <strain evidence="8">WU24</strain>
    </source>
</reference>
<evidence type="ECO:0000259" key="7">
    <source>
        <dbReference type="PROSITE" id="PS51635"/>
    </source>
</evidence>
<keyword evidence="6" id="KW-1133">Transmembrane helix</keyword>
<dbReference type="VEuPathDB" id="FungiDB:I7I51_08749"/>
<comment type="function">
    <text evidence="1">Probable lipid hydrolase.</text>
</comment>
<protein>
    <submittedName>
        <fullName evidence="8">Triacylglycerol lipase</fullName>
    </submittedName>
</protein>
<proteinExistence type="predicted"/>
<dbReference type="SUPFAM" id="SSF52151">
    <property type="entry name" value="FabD/lysophospholipase-like"/>
    <property type="match status" value="1"/>
</dbReference>